<sequence>MDCEKLSGLHLGGPESSTALPLAITCAKPHSTVEALEKDLTKAWSNLPMDIIARAVEDFPRRLGKYIEASSGHFEQH</sequence>
<accession>A0A0C2DP00</accession>
<dbReference type="GO" id="GO:0003676">
    <property type="term" value="F:nucleic acid binding"/>
    <property type="evidence" value="ECO:0007669"/>
    <property type="project" value="InterPro"/>
</dbReference>
<name>A0A0C2DP00_9BILA</name>
<dbReference type="Proteomes" id="UP000054047">
    <property type="component" value="Unassembled WGS sequence"/>
</dbReference>
<dbReference type="EMBL" id="KN728092">
    <property type="protein sequence ID" value="KIH64387.1"/>
    <property type="molecule type" value="Genomic_DNA"/>
</dbReference>
<dbReference type="InterPro" id="IPR036397">
    <property type="entry name" value="RNaseH_sf"/>
</dbReference>
<proteinExistence type="predicted"/>
<dbReference type="Gene3D" id="3.30.420.10">
    <property type="entry name" value="Ribonuclease H-like superfamily/Ribonuclease H"/>
    <property type="match status" value="1"/>
</dbReference>
<keyword evidence="2" id="KW-1185">Reference proteome</keyword>
<evidence type="ECO:0000313" key="1">
    <source>
        <dbReference type="EMBL" id="KIH64387.1"/>
    </source>
</evidence>
<evidence type="ECO:0000313" key="2">
    <source>
        <dbReference type="Proteomes" id="UP000054047"/>
    </source>
</evidence>
<dbReference type="AlphaFoldDB" id="A0A0C2DP00"/>
<reference evidence="1 2" key="1">
    <citation type="submission" date="2013-12" db="EMBL/GenBank/DDBJ databases">
        <title>Draft genome of the parsitic nematode Ancylostoma duodenale.</title>
        <authorList>
            <person name="Mitreva M."/>
        </authorList>
    </citation>
    <scope>NUCLEOTIDE SEQUENCE [LARGE SCALE GENOMIC DNA]</scope>
    <source>
        <strain evidence="1 2">Zhejiang</strain>
    </source>
</reference>
<protein>
    <submittedName>
        <fullName evidence="1">Uncharacterized protein</fullName>
    </submittedName>
</protein>
<organism evidence="1 2">
    <name type="scientific">Ancylostoma duodenale</name>
    <dbReference type="NCBI Taxonomy" id="51022"/>
    <lineage>
        <taxon>Eukaryota</taxon>
        <taxon>Metazoa</taxon>
        <taxon>Ecdysozoa</taxon>
        <taxon>Nematoda</taxon>
        <taxon>Chromadorea</taxon>
        <taxon>Rhabditida</taxon>
        <taxon>Rhabditina</taxon>
        <taxon>Rhabditomorpha</taxon>
        <taxon>Strongyloidea</taxon>
        <taxon>Ancylostomatidae</taxon>
        <taxon>Ancylostomatinae</taxon>
        <taxon>Ancylostoma</taxon>
    </lineage>
</organism>
<gene>
    <name evidence="1" type="ORF">ANCDUO_05303</name>
</gene>